<dbReference type="AlphaFoldDB" id="A0A8D4BID8"/>
<evidence type="ECO:0000313" key="2">
    <source>
        <dbReference type="EMBL" id="ADW07674.1"/>
    </source>
</evidence>
<protein>
    <submittedName>
        <fullName evidence="2">Uncharacterized protein</fullName>
    </submittedName>
</protein>
<name>A0A8D4BID8_STRFA</name>
<dbReference type="KEGG" id="sfa:Sfla_6306"/>
<feature type="region of interest" description="Disordered" evidence="1">
    <location>
        <begin position="1"/>
        <end position="22"/>
    </location>
</feature>
<dbReference type="OrthoDB" id="9897291at2"/>
<sequence>MASSYGPPAAPQEPAPEAGWSDRVSELAAWLDGILAGLHGLDLEGVAPSSAYSAAGTQAGTPDAVL</sequence>
<reference evidence="2 3" key="1">
    <citation type="submission" date="2011-01" db="EMBL/GenBank/DDBJ databases">
        <title>Complete sequence of chromosome of Streptomyces flavogriseus ATCC 33331.</title>
        <authorList>
            <consortium name="US DOE Joint Genome Institute"/>
            <person name="Lucas S."/>
            <person name="Copeland A."/>
            <person name="Lapidus A."/>
            <person name="Cheng J.-F."/>
            <person name="Goodwin L."/>
            <person name="Pitluck S."/>
            <person name="Davenport K."/>
            <person name="Detter J.C."/>
            <person name="Han C."/>
            <person name="Tapia R."/>
            <person name="Land M."/>
            <person name="Hauser L."/>
            <person name="Kyrpides N."/>
            <person name="Ivanova N."/>
            <person name="Ovchinnikova G."/>
            <person name="Pagani I."/>
            <person name="Brumm P."/>
            <person name="Mead D."/>
            <person name="Woyke T."/>
        </authorList>
    </citation>
    <scope>NUCLEOTIDE SEQUENCE [LARGE SCALE GENOMIC DNA]</scope>
    <source>
        <strain evidence="3">ATCC 33331 / IAF-45CD</strain>
    </source>
</reference>
<organism evidence="2 3">
    <name type="scientific">Streptomyces pratensis (strain ATCC 33331 / IAF-45CD)</name>
    <dbReference type="NCBI Taxonomy" id="591167"/>
    <lineage>
        <taxon>Bacteria</taxon>
        <taxon>Bacillati</taxon>
        <taxon>Actinomycetota</taxon>
        <taxon>Actinomycetes</taxon>
        <taxon>Kitasatosporales</taxon>
        <taxon>Streptomycetaceae</taxon>
        <taxon>Streptomyces</taxon>
    </lineage>
</organism>
<accession>A0A8D4BID8</accession>
<evidence type="ECO:0000313" key="3">
    <source>
        <dbReference type="Proteomes" id="UP000002066"/>
    </source>
</evidence>
<gene>
    <name evidence="2" type="ordered locus">Sfla_6306</name>
</gene>
<evidence type="ECO:0000256" key="1">
    <source>
        <dbReference type="SAM" id="MobiDB-lite"/>
    </source>
</evidence>
<dbReference type="Proteomes" id="UP000002066">
    <property type="component" value="Chromosome"/>
</dbReference>
<proteinExistence type="predicted"/>
<dbReference type="EMBL" id="CP002475">
    <property type="protein sequence ID" value="ADW07674.1"/>
    <property type="molecule type" value="Genomic_DNA"/>
</dbReference>